<evidence type="ECO:0000313" key="3">
    <source>
        <dbReference type="Proteomes" id="UP000649617"/>
    </source>
</evidence>
<dbReference type="GO" id="GO:0003677">
    <property type="term" value="F:DNA binding"/>
    <property type="evidence" value="ECO:0007669"/>
    <property type="project" value="InterPro"/>
</dbReference>
<comment type="caution">
    <text evidence="2">The sequence shown here is derived from an EMBL/GenBank/DDBJ whole genome shotgun (WGS) entry which is preliminary data.</text>
</comment>
<dbReference type="AlphaFoldDB" id="A0A812V876"/>
<feature type="region of interest" description="Disordered" evidence="1">
    <location>
        <begin position="1"/>
        <end position="45"/>
    </location>
</feature>
<protein>
    <recommendedName>
        <fullName evidence="4">MBD domain-containing protein</fullName>
    </recommendedName>
</protein>
<dbReference type="EMBL" id="CAJNIZ010041265">
    <property type="protein sequence ID" value="CAE7612924.1"/>
    <property type="molecule type" value="Genomic_DNA"/>
</dbReference>
<organism evidence="2 3">
    <name type="scientific">Symbiodinium pilosum</name>
    <name type="common">Dinoflagellate</name>
    <dbReference type="NCBI Taxonomy" id="2952"/>
    <lineage>
        <taxon>Eukaryota</taxon>
        <taxon>Sar</taxon>
        <taxon>Alveolata</taxon>
        <taxon>Dinophyceae</taxon>
        <taxon>Suessiales</taxon>
        <taxon>Symbiodiniaceae</taxon>
        <taxon>Symbiodinium</taxon>
    </lineage>
</organism>
<evidence type="ECO:0008006" key="4">
    <source>
        <dbReference type="Google" id="ProtNLM"/>
    </source>
</evidence>
<dbReference type="Proteomes" id="UP000649617">
    <property type="component" value="Unassembled WGS sequence"/>
</dbReference>
<dbReference type="InterPro" id="IPR016177">
    <property type="entry name" value="DNA-bd_dom_sf"/>
</dbReference>
<evidence type="ECO:0000313" key="2">
    <source>
        <dbReference type="EMBL" id="CAE7612924.1"/>
    </source>
</evidence>
<feature type="non-terminal residue" evidence="2">
    <location>
        <position position="1"/>
    </location>
</feature>
<sequence>VHKKPAGKSSQTNKKPGPKAKAKSHPKAKVKPQPKAQPKVKPGQKKWWVETRTRGDGLQKDRYYHSPDGRVYRMRWEALAAGYDGK</sequence>
<proteinExistence type="predicted"/>
<accession>A0A812V876</accession>
<dbReference type="SUPFAM" id="SSF54171">
    <property type="entry name" value="DNA-binding domain"/>
    <property type="match status" value="1"/>
</dbReference>
<name>A0A812V876_SYMPI</name>
<evidence type="ECO:0000256" key="1">
    <source>
        <dbReference type="SAM" id="MobiDB-lite"/>
    </source>
</evidence>
<feature type="compositionally biased region" description="Basic residues" evidence="1">
    <location>
        <begin position="16"/>
        <end position="32"/>
    </location>
</feature>
<gene>
    <name evidence="2" type="ORF">SPIL2461_LOCUS16142</name>
</gene>
<keyword evidence="3" id="KW-1185">Reference proteome</keyword>
<reference evidence="2" key="1">
    <citation type="submission" date="2021-02" db="EMBL/GenBank/DDBJ databases">
        <authorList>
            <person name="Dougan E. K."/>
            <person name="Rhodes N."/>
            <person name="Thang M."/>
            <person name="Chan C."/>
        </authorList>
    </citation>
    <scope>NUCLEOTIDE SEQUENCE</scope>
</reference>